<dbReference type="FunFam" id="3.30.160.20:FF:000035">
    <property type="entry name" value="RNA polymerase II C-terminal domain phosphatase-like 2"/>
    <property type="match status" value="1"/>
</dbReference>
<keyword evidence="5" id="KW-1185">Reference proteome</keyword>
<dbReference type="Proteomes" id="UP000030645">
    <property type="component" value="Unassembled WGS sequence"/>
</dbReference>
<dbReference type="SUPFAM" id="SSF54768">
    <property type="entry name" value="dsRNA-binding domain-like"/>
    <property type="match status" value="2"/>
</dbReference>
<evidence type="ECO:0000256" key="1">
    <source>
        <dbReference type="PROSITE-ProRule" id="PRU00266"/>
    </source>
</evidence>
<dbReference type="PANTHER" id="PTHR11439:SF440">
    <property type="entry name" value="INTEGRASE CATALYTIC DOMAIN-CONTAINING PROTEIN"/>
    <property type="match status" value="1"/>
</dbReference>
<keyword evidence="1" id="KW-0694">RNA-binding</keyword>
<dbReference type="STRING" id="981085.W9RDA5"/>
<sequence length="440" mass="48738">MDLLEETGMLGCKPIDSPIEPKGRKNLGEGDLVDTGRYQRLVGRLIYLSHTRPDIAFAVSVVSQYMHTPHQKHLDIVYRILRYLKKNPGRGLFFQKSEDMKVKIYTDADWAGSEEDRRSTSGYCTQVWGNLVTWRSKKQAVVTRSSAEAEYRAMAHGICEEISLSRSFSSNRELDFDSGPAVSNAETPAGVLQEIGMKCGTKVEFRPALVACAELQFSVEAWFAGEKIGEGIGRTRREAQLQAAEISLKNLADMYLSRVKPDSGSLVVDMTKFPDANDNGFVSNVNSFGSHSFPKEESLSYSTASEPSRLFGARLEGSKKSMSSVSALKEYCMTEGLGLAFHPQPLPSNGPIQKDEVYAQVEIDGQVLGKGIGMTWDEAKLQAAEKALGSLRSMYGQRRQGSPRSMQGFSNKRLKQQEFPRVLQRVPSSARYPKNAPPVP</sequence>
<protein>
    <submittedName>
        <fullName evidence="4">RNA polymerase II C-terminal domain phosphatase-like 1</fullName>
    </submittedName>
</protein>
<reference evidence="5" key="1">
    <citation type="submission" date="2013-01" db="EMBL/GenBank/DDBJ databases">
        <title>Draft Genome Sequence of a Mulberry Tree, Morus notabilis C.K. Schneid.</title>
        <authorList>
            <person name="He N."/>
            <person name="Zhao S."/>
        </authorList>
    </citation>
    <scope>NUCLEOTIDE SEQUENCE</scope>
</reference>
<accession>W9RDA5</accession>
<dbReference type="GO" id="GO:0003723">
    <property type="term" value="F:RNA binding"/>
    <property type="evidence" value="ECO:0007669"/>
    <property type="project" value="UniProtKB-UniRule"/>
</dbReference>
<dbReference type="PROSITE" id="PS50137">
    <property type="entry name" value="DS_RBD"/>
    <property type="match status" value="2"/>
</dbReference>
<dbReference type="CDD" id="cd09272">
    <property type="entry name" value="RNase_HI_RT_Ty1"/>
    <property type="match status" value="1"/>
</dbReference>
<dbReference type="InterPro" id="IPR014720">
    <property type="entry name" value="dsRBD_dom"/>
</dbReference>
<evidence type="ECO:0000313" key="4">
    <source>
        <dbReference type="EMBL" id="EXB82797.1"/>
    </source>
</evidence>
<evidence type="ECO:0000256" key="2">
    <source>
        <dbReference type="SAM" id="MobiDB-lite"/>
    </source>
</evidence>
<dbReference type="eggNOG" id="KOG0323">
    <property type="taxonomic scope" value="Eukaryota"/>
</dbReference>
<feature type="region of interest" description="Disordered" evidence="2">
    <location>
        <begin position="396"/>
        <end position="440"/>
    </location>
</feature>
<dbReference type="SMART" id="SM00358">
    <property type="entry name" value="DSRM"/>
    <property type="match status" value="2"/>
</dbReference>
<dbReference type="SUPFAM" id="SSF56672">
    <property type="entry name" value="DNA/RNA polymerases"/>
    <property type="match status" value="1"/>
</dbReference>
<dbReference type="InterPro" id="IPR043502">
    <property type="entry name" value="DNA/RNA_pol_sf"/>
</dbReference>
<evidence type="ECO:0000259" key="3">
    <source>
        <dbReference type="PROSITE" id="PS50137"/>
    </source>
</evidence>
<organism evidence="4 5">
    <name type="scientific">Morus notabilis</name>
    <dbReference type="NCBI Taxonomy" id="981085"/>
    <lineage>
        <taxon>Eukaryota</taxon>
        <taxon>Viridiplantae</taxon>
        <taxon>Streptophyta</taxon>
        <taxon>Embryophyta</taxon>
        <taxon>Tracheophyta</taxon>
        <taxon>Spermatophyta</taxon>
        <taxon>Magnoliopsida</taxon>
        <taxon>eudicotyledons</taxon>
        <taxon>Gunneridae</taxon>
        <taxon>Pentapetalae</taxon>
        <taxon>rosids</taxon>
        <taxon>fabids</taxon>
        <taxon>Rosales</taxon>
        <taxon>Moraceae</taxon>
        <taxon>Moreae</taxon>
        <taxon>Morus</taxon>
    </lineage>
</organism>
<evidence type="ECO:0000313" key="5">
    <source>
        <dbReference type="Proteomes" id="UP000030645"/>
    </source>
</evidence>
<gene>
    <name evidence="4" type="ORF">L484_012110</name>
</gene>
<dbReference type="Gene3D" id="3.30.160.20">
    <property type="match status" value="2"/>
</dbReference>
<feature type="domain" description="DRBM" evidence="3">
    <location>
        <begin position="323"/>
        <end position="393"/>
    </location>
</feature>
<dbReference type="eggNOG" id="KOG0017">
    <property type="taxonomic scope" value="Eukaryota"/>
</dbReference>
<name>W9RDA5_9ROSA</name>
<dbReference type="PANTHER" id="PTHR11439">
    <property type="entry name" value="GAG-POL-RELATED RETROTRANSPOSON"/>
    <property type="match status" value="1"/>
</dbReference>
<feature type="domain" description="DRBM" evidence="3">
    <location>
        <begin position="187"/>
        <end position="253"/>
    </location>
</feature>
<dbReference type="EMBL" id="KE344870">
    <property type="protein sequence ID" value="EXB82797.1"/>
    <property type="molecule type" value="Genomic_DNA"/>
</dbReference>
<dbReference type="AlphaFoldDB" id="W9RDA5"/>
<proteinExistence type="predicted"/>
<dbReference type="Pfam" id="PF00035">
    <property type="entry name" value="dsrm"/>
    <property type="match status" value="2"/>
</dbReference>
<feature type="compositionally biased region" description="Polar residues" evidence="2">
    <location>
        <begin position="399"/>
        <end position="410"/>
    </location>
</feature>